<feature type="region of interest" description="Disordered" evidence="1">
    <location>
        <begin position="231"/>
        <end position="316"/>
    </location>
</feature>
<evidence type="ECO:0000313" key="2">
    <source>
        <dbReference type="EMBL" id="CAA9302094.1"/>
    </source>
</evidence>
<feature type="non-terminal residue" evidence="2">
    <location>
        <position position="1"/>
    </location>
</feature>
<accession>A0A6J4KCG1</accession>
<evidence type="ECO:0000256" key="1">
    <source>
        <dbReference type="SAM" id="MobiDB-lite"/>
    </source>
</evidence>
<sequence>GPRRPVVLADRPHLHALLLPGGLRLRRRRAAPDPGQGRGRGAGADRHHRPLLGRQRGLGDRGRRADVLDVPGLVRRPVQRALPRVRGHPAGPAAARGLLRVPQPGRPAAVAELLGLDGLRGQRRAVVPVGAGDGQDHRGPRRRARPAGAQRAGGGVHQVLGGRRLRHPAALRAARGQLPAAPAAHRHPALRPSPPGRAGLGCARHGGHPRLRGHGLRDGRALRELRRAAVDLPDRRLPHPGDDLARPGAAPRRAGVRHERPDDPVRHHDGVPGLVDPAGRAALHDRPGAQPHPARLGEPALHAGADDLGGRDLPAADHRLPGVELLRVPRAGAARPGRPEPGLL</sequence>
<feature type="region of interest" description="Disordered" evidence="1">
    <location>
        <begin position="129"/>
        <end position="155"/>
    </location>
</feature>
<gene>
    <name evidence="2" type="ORF">AVDCRST_MAG48-1412</name>
</gene>
<protein>
    <submittedName>
        <fullName evidence="2">Cytochrome bd terminal oxidase subunit II</fullName>
        <ecNumber evidence="2">1.10.3.-</ecNumber>
    </submittedName>
</protein>
<feature type="region of interest" description="Disordered" evidence="1">
    <location>
        <begin position="19"/>
        <end position="64"/>
    </location>
</feature>
<name>A0A6J4KCG1_9ACTN</name>
<organism evidence="2">
    <name type="scientific">uncultured Friedmanniella sp</name>
    <dbReference type="NCBI Taxonomy" id="335381"/>
    <lineage>
        <taxon>Bacteria</taxon>
        <taxon>Bacillati</taxon>
        <taxon>Actinomycetota</taxon>
        <taxon>Actinomycetes</taxon>
        <taxon>Propionibacteriales</taxon>
        <taxon>Nocardioidaceae</taxon>
        <taxon>Friedmanniella</taxon>
        <taxon>environmental samples</taxon>
    </lineage>
</organism>
<proteinExistence type="predicted"/>
<dbReference type="EMBL" id="CADCTS010000204">
    <property type="protein sequence ID" value="CAA9302094.1"/>
    <property type="molecule type" value="Genomic_DNA"/>
</dbReference>
<feature type="region of interest" description="Disordered" evidence="1">
    <location>
        <begin position="179"/>
        <end position="198"/>
    </location>
</feature>
<keyword evidence="2" id="KW-0560">Oxidoreductase</keyword>
<feature type="non-terminal residue" evidence="2">
    <location>
        <position position="344"/>
    </location>
</feature>
<dbReference type="GO" id="GO:0016491">
    <property type="term" value="F:oxidoreductase activity"/>
    <property type="evidence" value="ECO:0007669"/>
    <property type="project" value="UniProtKB-KW"/>
</dbReference>
<feature type="compositionally biased region" description="Basic and acidic residues" evidence="1">
    <location>
        <begin position="304"/>
        <end position="316"/>
    </location>
</feature>
<feature type="compositionally biased region" description="Basic and acidic residues" evidence="1">
    <location>
        <begin position="231"/>
        <end position="245"/>
    </location>
</feature>
<dbReference type="AlphaFoldDB" id="A0A6J4KCG1"/>
<feature type="compositionally biased region" description="Basic and acidic residues" evidence="1">
    <location>
        <begin position="256"/>
        <end position="270"/>
    </location>
</feature>
<reference evidence="2" key="1">
    <citation type="submission" date="2020-02" db="EMBL/GenBank/DDBJ databases">
        <authorList>
            <person name="Meier V. D."/>
        </authorList>
    </citation>
    <scope>NUCLEOTIDE SEQUENCE</scope>
    <source>
        <strain evidence="2">AVDCRST_MAG48</strain>
    </source>
</reference>
<dbReference type="EC" id="1.10.3.-" evidence="2"/>